<dbReference type="NCBIfam" id="TIGR00084">
    <property type="entry name" value="ruvA"/>
    <property type="match status" value="1"/>
</dbReference>
<dbReference type="GO" id="GO:0006310">
    <property type="term" value="P:DNA recombination"/>
    <property type="evidence" value="ECO:0007669"/>
    <property type="project" value="UniProtKB-UniRule"/>
</dbReference>
<protein>
    <recommendedName>
        <fullName evidence="6">Holliday junction branch migration complex subunit RuvA</fullName>
    </recommendedName>
</protein>
<dbReference type="Pfam" id="PF01330">
    <property type="entry name" value="RuvA_N"/>
    <property type="match status" value="1"/>
</dbReference>
<keyword evidence="9" id="KW-0067">ATP-binding</keyword>
<dbReference type="InterPro" id="IPR011114">
    <property type="entry name" value="RuvA_C"/>
</dbReference>
<dbReference type="InterPro" id="IPR012340">
    <property type="entry name" value="NA-bd_OB-fold"/>
</dbReference>
<comment type="similarity">
    <text evidence="6">Belongs to the RuvA family.</text>
</comment>
<evidence type="ECO:0000256" key="2">
    <source>
        <dbReference type="ARBA" id="ARBA00022763"/>
    </source>
</evidence>
<dbReference type="GO" id="GO:0009379">
    <property type="term" value="C:Holliday junction helicase complex"/>
    <property type="evidence" value="ECO:0007669"/>
    <property type="project" value="InterPro"/>
</dbReference>
<dbReference type="RefSeq" id="WP_090162393.1">
    <property type="nucleotide sequence ID" value="NZ_CACWQI010000007.1"/>
</dbReference>
<gene>
    <name evidence="6" type="primary">ruvA</name>
    <name evidence="9" type="ORF">SAMN05216508_11047</name>
</gene>
<comment type="function">
    <text evidence="6">The RuvA-RuvB-RuvC complex processes Holliday junction (HJ) DNA during genetic recombination and DNA repair, while the RuvA-RuvB complex plays an important role in the rescue of blocked DNA replication forks via replication fork reversal (RFR). RuvA specifically binds to HJ cruciform DNA, conferring on it an open structure. The RuvB hexamer acts as an ATP-dependent pump, pulling dsDNA into and through the RuvAB complex. HJ branch migration allows RuvC to scan DNA until it finds its consensus sequence, where it cleaves and resolves the cruciform DNA.</text>
</comment>
<dbReference type="Gene3D" id="1.10.8.10">
    <property type="entry name" value="DNA helicase RuvA subunit, C-terminal domain"/>
    <property type="match status" value="1"/>
</dbReference>
<evidence type="ECO:0000259" key="7">
    <source>
        <dbReference type="Pfam" id="PF01330"/>
    </source>
</evidence>
<dbReference type="InterPro" id="IPR013849">
    <property type="entry name" value="DNA_helicase_Holl-junc_RuvA_I"/>
</dbReference>
<comment type="domain">
    <text evidence="6">Has three domains with a flexible linker between the domains II and III and assumes an 'L' shape. Domain III is highly mobile and contacts RuvB.</text>
</comment>
<keyword evidence="9" id="KW-0547">Nucleotide-binding</keyword>
<dbReference type="InterPro" id="IPR010994">
    <property type="entry name" value="RuvA_2-like"/>
</dbReference>
<evidence type="ECO:0000313" key="10">
    <source>
        <dbReference type="Proteomes" id="UP000198817"/>
    </source>
</evidence>
<dbReference type="SUPFAM" id="SSF47781">
    <property type="entry name" value="RuvA domain 2-like"/>
    <property type="match status" value="1"/>
</dbReference>
<dbReference type="Pfam" id="PF07499">
    <property type="entry name" value="RuvA_C"/>
    <property type="match status" value="1"/>
</dbReference>
<dbReference type="GO" id="GO:0005524">
    <property type="term" value="F:ATP binding"/>
    <property type="evidence" value="ECO:0007669"/>
    <property type="project" value="InterPro"/>
</dbReference>
<comment type="subunit">
    <text evidence="6">Homotetramer. Forms an RuvA(8)-RuvB(12)-Holliday junction (HJ) complex. HJ DNA is sandwiched between 2 RuvA tetramers; dsDNA enters through RuvA and exits via RuvB. An RuvB hexamer assembles on each DNA strand where it exits the tetramer. Each RuvB hexamer is contacted by two RuvA subunits (via domain III) on 2 adjacent RuvB subunits; this complex drives branch migration. In the full resolvosome a probable DNA-RuvA(4)-RuvB(12)-RuvC(2) complex forms which resolves the HJ.</text>
</comment>
<dbReference type="CDD" id="cd14332">
    <property type="entry name" value="UBA_RuvA_C"/>
    <property type="match status" value="1"/>
</dbReference>
<dbReference type="GO" id="GO:0000400">
    <property type="term" value="F:four-way junction DNA binding"/>
    <property type="evidence" value="ECO:0007669"/>
    <property type="project" value="UniProtKB-UniRule"/>
</dbReference>
<dbReference type="EMBL" id="FPBT01000010">
    <property type="protein sequence ID" value="SFU53919.1"/>
    <property type="molecule type" value="Genomic_DNA"/>
</dbReference>
<keyword evidence="4 6" id="KW-0233">DNA recombination</keyword>
<evidence type="ECO:0000259" key="8">
    <source>
        <dbReference type="Pfam" id="PF07499"/>
    </source>
</evidence>
<keyword evidence="2 6" id="KW-0227">DNA damage</keyword>
<accession>A0A1I7GZQ1</accession>
<dbReference type="HAMAP" id="MF_00031">
    <property type="entry name" value="DNA_HJ_migration_RuvA"/>
    <property type="match status" value="1"/>
</dbReference>
<keyword evidence="5 6" id="KW-0234">DNA repair</keyword>
<sequence>MIRFIRGKFYPQMDGTVVIETASGIGFLVTIPANSPLYGHFEGEEVKVYTLMTVREDDMSLYGFSSLDELNMFRMLITVNGIGAKAGMAIMSILPVNELKKAIATEDEKMISRANGVGKRTAQRVILELKDKVDYLPTDEEGESKPAPSARNEEKEIAAQALVSLGYSRTEAAQALEKVTDEGLDSEGYIKQALRHML</sequence>
<keyword evidence="1 6" id="KW-0963">Cytoplasm</keyword>
<dbReference type="SUPFAM" id="SSF50249">
    <property type="entry name" value="Nucleic acid-binding proteins"/>
    <property type="match status" value="1"/>
</dbReference>
<dbReference type="GO" id="GO:0005737">
    <property type="term" value="C:cytoplasm"/>
    <property type="evidence" value="ECO:0007669"/>
    <property type="project" value="UniProtKB-SubCell"/>
</dbReference>
<reference evidence="9 10" key="1">
    <citation type="submission" date="2016-10" db="EMBL/GenBank/DDBJ databases">
        <authorList>
            <person name="de Groot N.N."/>
        </authorList>
    </citation>
    <scope>NUCLEOTIDE SEQUENCE [LARGE SCALE GENOMIC DNA]</scope>
    <source>
        <strain evidence="9 10">KHGC13</strain>
    </source>
</reference>
<evidence type="ECO:0000256" key="3">
    <source>
        <dbReference type="ARBA" id="ARBA00023125"/>
    </source>
</evidence>
<comment type="caution">
    <text evidence="6">Lacks conserved residue(s) required for the propagation of feature annotation.</text>
</comment>
<evidence type="ECO:0000256" key="6">
    <source>
        <dbReference type="HAMAP-Rule" id="MF_00031"/>
    </source>
</evidence>
<evidence type="ECO:0000256" key="5">
    <source>
        <dbReference type="ARBA" id="ARBA00023204"/>
    </source>
</evidence>
<proteinExistence type="inferred from homology"/>
<dbReference type="Proteomes" id="UP000198817">
    <property type="component" value="Unassembled WGS sequence"/>
</dbReference>
<dbReference type="Gene3D" id="1.10.150.20">
    <property type="entry name" value="5' to 3' exonuclease, C-terminal subdomain"/>
    <property type="match status" value="1"/>
</dbReference>
<dbReference type="GO" id="GO:0009378">
    <property type="term" value="F:four-way junction helicase activity"/>
    <property type="evidence" value="ECO:0007669"/>
    <property type="project" value="InterPro"/>
</dbReference>
<dbReference type="InterPro" id="IPR000085">
    <property type="entry name" value="RuvA"/>
</dbReference>
<keyword evidence="3 6" id="KW-0238">DNA-binding</keyword>
<organism evidence="9 10">
    <name type="scientific">Eubacterium pyruvativorans</name>
    <dbReference type="NCBI Taxonomy" id="155865"/>
    <lineage>
        <taxon>Bacteria</taxon>
        <taxon>Bacillati</taxon>
        <taxon>Bacillota</taxon>
        <taxon>Clostridia</taxon>
        <taxon>Eubacteriales</taxon>
        <taxon>Eubacteriaceae</taxon>
        <taxon>Eubacterium</taxon>
    </lineage>
</organism>
<dbReference type="AlphaFoldDB" id="A0A1I7GZQ1"/>
<evidence type="ECO:0000256" key="4">
    <source>
        <dbReference type="ARBA" id="ARBA00023172"/>
    </source>
</evidence>
<dbReference type="Gene3D" id="2.40.50.140">
    <property type="entry name" value="Nucleic acid-binding proteins"/>
    <property type="match status" value="1"/>
</dbReference>
<comment type="subcellular location">
    <subcellularLocation>
        <location evidence="6">Cytoplasm</location>
    </subcellularLocation>
</comment>
<dbReference type="GO" id="GO:0006281">
    <property type="term" value="P:DNA repair"/>
    <property type="evidence" value="ECO:0007669"/>
    <property type="project" value="UniProtKB-UniRule"/>
</dbReference>
<dbReference type="GeneID" id="78354079"/>
<dbReference type="OrthoDB" id="5293449at2"/>
<feature type="domain" description="Holliday junction DNA helicase RuvA C-terminal" evidence="8">
    <location>
        <begin position="159"/>
        <end position="197"/>
    </location>
</feature>
<keyword evidence="9" id="KW-0347">Helicase</keyword>
<evidence type="ECO:0000256" key="1">
    <source>
        <dbReference type="ARBA" id="ARBA00022490"/>
    </source>
</evidence>
<keyword evidence="9" id="KW-0378">Hydrolase</keyword>
<name>A0A1I7GZQ1_9FIRM</name>
<keyword evidence="10" id="KW-1185">Reference proteome</keyword>
<evidence type="ECO:0000313" key="9">
    <source>
        <dbReference type="EMBL" id="SFU53919.1"/>
    </source>
</evidence>
<dbReference type="SUPFAM" id="SSF46929">
    <property type="entry name" value="DNA helicase RuvA subunit, C-terminal domain"/>
    <property type="match status" value="1"/>
</dbReference>
<dbReference type="STRING" id="155865.SAMN05216515_1115"/>
<feature type="region of interest" description="Domain III" evidence="6">
    <location>
        <begin position="150"/>
        <end position="198"/>
    </location>
</feature>
<feature type="domain" description="DNA helicase Holliday junction RuvA type" evidence="7">
    <location>
        <begin position="1"/>
        <end position="63"/>
    </location>
</feature>
<dbReference type="GO" id="GO:0048476">
    <property type="term" value="C:Holliday junction resolvase complex"/>
    <property type="evidence" value="ECO:0007669"/>
    <property type="project" value="UniProtKB-UniRule"/>
</dbReference>
<dbReference type="Pfam" id="PF14520">
    <property type="entry name" value="HHH_5"/>
    <property type="match status" value="1"/>
</dbReference>
<dbReference type="InterPro" id="IPR036267">
    <property type="entry name" value="RuvA_C_sf"/>
</dbReference>